<keyword evidence="2" id="KW-1133">Transmembrane helix</keyword>
<evidence type="ECO:0000313" key="4">
    <source>
        <dbReference type="EMBL" id="OUI77790.1"/>
    </source>
</evidence>
<comment type="caution">
    <text evidence="4">The sequence shown here is derived from an EMBL/GenBank/DDBJ whole genome shotgun (WGS) entry which is preliminary data.</text>
</comment>
<dbReference type="Proteomes" id="UP000194946">
    <property type="component" value="Unassembled WGS sequence"/>
</dbReference>
<dbReference type="InterPro" id="IPR023346">
    <property type="entry name" value="Lysozyme-like_dom_sf"/>
</dbReference>
<dbReference type="SUPFAM" id="SSF53955">
    <property type="entry name" value="Lysozyme-like"/>
    <property type="match status" value="1"/>
</dbReference>
<dbReference type="Pfam" id="PF01464">
    <property type="entry name" value="SLT"/>
    <property type="match status" value="1"/>
</dbReference>
<dbReference type="Gene3D" id="1.10.530.10">
    <property type="match status" value="1"/>
</dbReference>
<reference evidence="5" key="1">
    <citation type="submission" date="2014-06" db="EMBL/GenBank/DDBJ databases">
        <authorList>
            <person name="Winans N.J."/>
            <person name="Newell P.D."/>
            <person name="Douglas A.E."/>
        </authorList>
    </citation>
    <scope>NUCLEOTIDE SEQUENCE [LARGE SCALE GENOMIC DNA]</scope>
    <source>
        <strain evidence="5">DmL_052</strain>
    </source>
</reference>
<comment type="similarity">
    <text evidence="1">Belongs to the virb1 family.</text>
</comment>
<name>A0A251ZSY9_9PROT</name>
<sequence>MVTPISVSVTAVDNATKIFQRVNANMERMQAPVKNLQRSFDRFSQLAGMNRLNEGFSRVRASATSTFRVMGQIAPVLGTITSAASIAGMARLSTNWANFGSNLQTTSQRLGMSVSGLHSWQNGARLAGVSAETLTSSMTSLQDKIWNARGGRDPEFLANMNAMHIAINNADGSARKAEDVLGDLANRIQGIKNPAAQAKVAVAALGGAGEAMLPFLRESSAGMARYRQDALKYGVMNEAGANAANRLRVAQARMTMSVEGFGNSLAQSVQPVLTPIIENTANWIAVNKDWISQNIAGYVQQFANYLKSINWQQVSSGAQQVWNSVKQFTQTIQENIDKIGGLKTVLGVVAGVMGMKVVGSVMSMISPFTTLAMTIGRMVVPAALSLLAAMGPVAWGVMAGCVAFGLAVTYVYKYWDPLKSWWENIWSSVSSIMNVWVNKLLPMINPFIGLPKSIYDHWDPTKNFFKNLLGGIKAYFKDTVEFIKGIMDWIGSAVDKLGGLIGKTKNTAQEVKQAMKIDPPSSVLYTPSVAANDNGGAAVKNGGWIGSWFTGGSKEKDGGNNTNQQINKMTGQVSNLVTSLTDKVERATRVPASPVAAQASVASNVVSLPVSQNGQQTARQSPVFNNTLNGYIQQATQGSIVSPAQMKALIMTESGGRMVGNKTTSAYGYTQLTNAAAKDMGVNKFDPYQNVLGGLKYYQKMLKIVHGNTIAAYGAYHDGPGSKGVKQFLASGGTDLSGFSTEGMKGMMNFQNHLGQANGGLLQFNQTIPQGIAANNNNVQASMPSMPNMSNIASVPPITANSGLGQLDGGGGVTMPSMPAIEMPQLNNSQSTPQKIVLEIEIKGKPQGMDIKANSRSQSLTVDSITYQRAMDETKSASGF</sequence>
<evidence type="ECO:0000256" key="1">
    <source>
        <dbReference type="ARBA" id="ARBA00009387"/>
    </source>
</evidence>
<evidence type="ECO:0000256" key="2">
    <source>
        <dbReference type="SAM" id="Phobius"/>
    </source>
</evidence>
<keyword evidence="2" id="KW-0812">Transmembrane</keyword>
<keyword evidence="2" id="KW-0472">Membrane</keyword>
<keyword evidence="5" id="KW-1185">Reference proteome</keyword>
<accession>A0A251ZSY9</accession>
<dbReference type="RefSeq" id="WP_086632643.1">
    <property type="nucleotide sequence ID" value="NZ_JOPB01000018.1"/>
</dbReference>
<dbReference type="EMBL" id="JOPB01000018">
    <property type="protein sequence ID" value="OUI77790.1"/>
    <property type="molecule type" value="Genomic_DNA"/>
</dbReference>
<gene>
    <name evidence="4" type="ORF">HK18_01235</name>
</gene>
<evidence type="ECO:0000259" key="3">
    <source>
        <dbReference type="Pfam" id="PF01464"/>
    </source>
</evidence>
<feature type="transmembrane region" description="Helical" evidence="2">
    <location>
        <begin position="393"/>
        <end position="412"/>
    </location>
</feature>
<protein>
    <recommendedName>
        <fullName evidence="3">Transglycosylase SLT domain-containing protein</fullName>
    </recommendedName>
</protein>
<feature type="domain" description="Transglycosylase SLT" evidence="3">
    <location>
        <begin position="631"/>
        <end position="723"/>
    </location>
</feature>
<proteinExistence type="inferred from homology"/>
<dbReference type="InterPro" id="IPR008258">
    <property type="entry name" value="Transglycosylase_SLT_dom_1"/>
</dbReference>
<organism evidence="4 5">
    <name type="scientific">Commensalibacter intestini</name>
    <dbReference type="NCBI Taxonomy" id="479936"/>
    <lineage>
        <taxon>Bacteria</taxon>
        <taxon>Pseudomonadati</taxon>
        <taxon>Pseudomonadota</taxon>
        <taxon>Alphaproteobacteria</taxon>
        <taxon>Acetobacterales</taxon>
        <taxon>Acetobacteraceae</taxon>
    </lineage>
</organism>
<dbReference type="AlphaFoldDB" id="A0A251ZSY9"/>
<dbReference type="CDD" id="cd00254">
    <property type="entry name" value="LT-like"/>
    <property type="match status" value="1"/>
</dbReference>
<evidence type="ECO:0000313" key="5">
    <source>
        <dbReference type="Proteomes" id="UP000194946"/>
    </source>
</evidence>
<feature type="transmembrane region" description="Helical" evidence="2">
    <location>
        <begin position="365"/>
        <end position="387"/>
    </location>
</feature>